<evidence type="ECO:0000313" key="3">
    <source>
        <dbReference type="Proteomes" id="UP001303115"/>
    </source>
</evidence>
<comment type="caution">
    <text evidence="2">The sequence shown here is derived from an EMBL/GenBank/DDBJ whole genome shotgun (WGS) entry which is preliminary data.</text>
</comment>
<dbReference type="AlphaFoldDB" id="A0AAN6PAL0"/>
<dbReference type="GO" id="GO:0008757">
    <property type="term" value="F:S-adenosylmethionine-dependent methyltransferase activity"/>
    <property type="evidence" value="ECO:0007669"/>
    <property type="project" value="UniProtKB-ARBA"/>
</dbReference>
<dbReference type="PANTHER" id="PTHR14614">
    <property type="entry name" value="HEPATOCELLULAR CARCINOMA-ASSOCIATED ANTIGEN"/>
    <property type="match status" value="1"/>
</dbReference>
<dbReference type="InterPro" id="IPR019410">
    <property type="entry name" value="Methyltransf_16"/>
</dbReference>
<name>A0AAN6PAL0_9PEZI</name>
<organism evidence="2 3">
    <name type="scientific">Parachaetomium inaequale</name>
    <dbReference type="NCBI Taxonomy" id="2588326"/>
    <lineage>
        <taxon>Eukaryota</taxon>
        <taxon>Fungi</taxon>
        <taxon>Dikarya</taxon>
        <taxon>Ascomycota</taxon>
        <taxon>Pezizomycotina</taxon>
        <taxon>Sordariomycetes</taxon>
        <taxon>Sordariomycetidae</taxon>
        <taxon>Sordariales</taxon>
        <taxon>Chaetomiaceae</taxon>
        <taxon>Parachaetomium</taxon>
    </lineage>
</organism>
<gene>
    <name evidence="2" type="ORF">C8A01DRAFT_50723</name>
</gene>
<evidence type="ECO:0000313" key="2">
    <source>
        <dbReference type="EMBL" id="KAK4032492.1"/>
    </source>
</evidence>
<protein>
    <submittedName>
        <fullName evidence="2">Ribosomal lysine N-methyltransferase 5</fullName>
    </submittedName>
</protein>
<dbReference type="SUPFAM" id="SSF53335">
    <property type="entry name" value="S-adenosyl-L-methionine-dependent methyltransferases"/>
    <property type="match status" value="1"/>
</dbReference>
<evidence type="ECO:0000256" key="1">
    <source>
        <dbReference type="SAM" id="MobiDB-lite"/>
    </source>
</evidence>
<accession>A0AAN6PAL0</accession>
<feature type="region of interest" description="Disordered" evidence="1">
    <location>
        <begin position="149"/>
        <end position="195"/>
    </location>
</feature>
<dbReference type="PANTHER" id="PTHR14614:SF109">
    <property type="entry name" value="RIBOSOMAL LYSINE N-METHYLTRANSFERASE 5"/>
    <property type="match status" value="1"/>
</dbReference>
<dbReference type="InterPro" id="IPR029063">
    <property type="entry name" value="SAM-dependent_MTases_sf"/>
</dbReference>
<sequence length="334" mass="35306">MKVHSLLRALGAPVQDAEEETFDLFAQDLPSQNLGFIDSRATTLELTIAGRDLAITQSPGVLSSNRAGGTTGAVIWKITPLFAEWLASPTNPFFTHRLLSPSSLVLELGCGISGLVALLLAPRIARYVLTDQPYVAKLLEQNISQNLTASSTPVKKTTGRSSKSPRTTPPTGARRGSPANGRKETATAGPVPGRNGIHFTPLDWETDQVTPALTGGGEAKKKSFDVVVACDCIYNEALVEPFVATCVDLCRLRAAADLGEGDEAEPCVCVIAQQLRDPVVFEAWAARFAQSFHMWRVPDEMLGAGLKSGSGFVVHVGVLRDGGGGGGGISLEAI</sequence>
<dbReference type="GO" id="GO:0005829">
    <property type="term" value="C:cytosol"/>
    <property type="evidence" value="ECO:0007669"/>
    <property type="project" value="TreeGrafter"/>
</dbReference>
<keyword evidence="3" id="KW-1185">Reference proteome</keyword>
<feature type="compositionally biased region" description="Polar residues" evidence="1">
    <location>
        <begin position="149"/>
        <end position="170"/>
    </location>
</feature>
<dbReference type="GO" id="GO:0032991">
    <property type="term" value="C:protein-containing complex"/>
    <property type="evidence" value="ECO:0007669"/>
    <property type="project" value="TreeGrafter"/>
</dbReference>
<dbReference type="EMBL" id="MU854604">
    <property type="protein sequence ID" value="KAK4032492.1"/>
    <property type="molecule type" value="Genomic_DNA"/>
</dbReference>
<proteinExistence type="predicted"/>
<reference evidence="3" key="1">
    <citation type="journal article" date="2023" name="Mol. Phylogenet. Evol.">
        <title>Genome-scale phylogeny and comparative genomics of the fungal order Sordariales.</title>
        <authorList>
            <person name="Hensen N."/>
            <person name="Bonometti L."/>
            <person name="Westerberg I."/>
            <person name="Brannstrom I.O."/>
            <person name="Guillou S."/>
            <person name="Cros-Aarteil S."/>
            <person name="Calhoun S."/>
            <person name="Haridas S."/>
            <person name="Kuo A."/>
            <person name="Mondo S."/>
            <person name="Pangilinan J."/>
            <person name="Riley R."/>
            <person name="LaButti K."/>
            <person name="Andreopoulos B."/>
            <person name="Lipzen A."/>
            <person name="Chen C."/>
            <person name="Yan M."/>
            <person name="Daum C."/>
            <person name="Ng V."/>
            <person name="Clum A."/>
            <person name="Steindorff A."/>
            <person name="Ohm R.A."/>
            <person name="Martin F."/>
            <person name="Silar P."/>
            <person name="Natvig D.O."/>
            <person name="Lalanne C."/>
            <person name="Gautier V."/>
            <person name="Ament-Velasquez S.L."/>
            <person name="Kruys A."/>
            <person name="Hutchinson M.I."/>
            <person name="Powell A.J."/>
            <person name="Barry K."/>
            <person name="Miller A.N."/>
            <person name="Grigoriev I.V."/>
            <person name="Debuchy R."/>
            <person name="Gladieux P."/>
            <person name="Hiltunen Thoren M."/>
            <person name="Johannesson H."/>
        </authorList>
    </citation>
    <scope>NUCLEOTIDE SEQUENCE [LARGE SCALE GENOMIC DNA]</scope>
    <source>
        <strain evidence="3">CBS 284.82</strain>
    </source>
</reference>
<dbReference type="Pfam" id="PF10294">
    <property type="entry name" value="Methyltransf_16"/>
    <property type="match status" value="1"/>
</dbReference>
<dbReference type="Proteomes" id="UP001303115">
    <property type="component" value="Unassembled WGS sequence"/>
</dbReference>
<dbReference type="Gene3D" id="3.40.50.150">
    <property type="entry name" value="Vaccinia Virus protein VP39"/>
    <property type="match status" value="1"/>
</dbReference>